<dbReference type="GO" id="GO:0005634">
    <property type="term" value="C:nucleus"/>
    <property type="evidence" value="ECO:0007669"/>
    <property type="project" value="TreeGrafter"/>
</dbReference>
<feature type="region of interest" description="Disordered" evidence="5">
    <location>
        <begin position="482"/>
        <end position="506"/>
    </location>
</feature>
<dbReference type="GO" id="GO:0016818">
    <property type="term" value="F:hydrolase activity, acting on acid anhydrides, in phosphorus-containing anhydrides"/>
    <property type="evidence" value="ECO:0007669"/>
    <property type="project" value="InterPro"/>
</dbReference>
<dbReference type="Proteomes" id="UP001152747">
    <property type="component" value="Unassembled WGS sequence"/>
</dbReference>
<evidence type="ECO:0000259" key="6">
    <source>
        <dbReference type="PROSITE" id="PS51193"/>
    </source>
</evidence>
<reference evidence="7" key="1">
    <citation type="submission" date="2022-11" db="EMBL/GenBank/DDBJ databases">
        <authorList>
            <person name="Kikuchi T."/>
        </authorList>
    </citation>
    <scope>NUCLEOTIDE SEQUENCE</scope>
    <source>
        <strain evidence="7">PS1010</strain>
    </source>
</reference>
<keyword evidence="8" id="KW-1185">Reference proteome</keyword>
<dbReference type="Pfam" id="PF06733">
    <property type="entry name" value="DEAD_2"/>
    <property type="match status" value="1"/>
</dbReference>
<evidence type="ECO:0000256" key="2">
    <source>
        <dbReference type="ARBA" id="ARBA00022801"/>
    </source>
</evidence>
<keyword evidence="4" id="KW-0175">Coiled coil</keyword>
<feature type="compositionally biased region" description="Acidic residues" evidence="5">
    <location>
        <begin position="489"/>
        <end position="499"/>
    </location>
</feature>
<dbReference type="GO" id="GO:0003677">
    <property type="term" value="F:DNA binding"/>
    <property type="evidence" value="ECO:0007669"/>
    <property type="project" value="InterPro"/>
</dbReference>
<feature type="compositionally biased region" description="Acidic residues" evidence="5">
    <location>
        <begin position="151"/>
        <end position="162"/>
    </location>
</feature>
<evidence type="ECO:0000256" key="1">
    <source>
        <dbReference type="ARBA" id="ARBA00022741"/>
    </source>
</evidence>
<dbReference type="PANTHER" id="PTHR11472:SF41">
    <property type="entry name" value="ATP-DEPENDENT DNA HELICASE DDX11-RELATED"/>
    <property type="match status" value="1"/>
</dbReference>
<gene>
    <name evidence="7" type="ORF">CAMP_LOCUS9180</name>
</gene>
<protein>
    <recommendedName>
        <fullName evidence="6">Helicase ATP-binding domain-containing protein</fullName>
    </recommendedName>
</protein>
<evidence type="ECO:0000313" key="8">
    <source>
        <dbReference type="Proteomes" id="UP001152747"/>
    </source>
</evidence>
<dbReference type="PROSITE" id="PS51193">
    <property type="entry name" value="HELICASE_ATP_BIND_2"/>
    <property type="match status" value="1"/>
</dbReference>
<comment type="caution">
    <text evidence="7">The sequence shown here is derived from an EMBL/GenBank/DDBJ whole genome shotgun (WGS) entry which is preliminary data.</text>
</comment>
<proteinExistence type="predicted"/>
<dbReference type="AlphaFoldDB" id="A0A9P1N1L3"/>
<dbReference type="InterPro" id="IPR006554">
    <property type="entry name" value="Helicase-like_DEXD_c2"/>
</dbReference>
<keyword evidence="1" id="KW-0547">Nucleotide-binding</keyword>
<organism evidence="7 8">
    <name type="scientific">Caenorhabditis angaria</name>
    <dbReference type="NCBI Taxonomy" id="860376"/>
    <lineage>
        <taxon>Eukaryota</taxon>
        <taxon>Metazoa</taxon>
        <taxon>Ecdysozoa</taxon>
        <taxon>Nematoda</taxon>
        <taxon>Chromadorea</taxon>
        <taxon>Rhabditida</taxon>
        <taxon>Rhabditina</taxon>
        <taxon>Rhabditomorpha</taxon>
        <taxon>Rhabditoidea</taxon>
        <taxon>Rhabditidae</taxon>
        <taxon>Peloderinae</taxon>
        <taxon>Caenorhabditis</taxon>
    </lineage>
</organism>
<dbReference type="SUPFAM" id="SSF52540">
    <property type="entry name" value="P-loop containing nucleoside triphosphate hydrolases"/>
    <property type="match status" value="1"/>
</dbReference>
<dbReference type="Gene3D" id="3.40.50.300">
    <property type="entry name" value="P-loop containing nucleotide triphosphate hydrolases"/>
    <property type="match status" value="2"/>
</dbReference>
<dbReference type="InterPro" id="IPR010614">
    <property type="entry name" value="RAD3-like_helicase_DEAD"/>
</dbReference>
<dbReference type="InterPro" id="IPR027417">
    <property type="entry name" value="P-loop_NTPase"/>
</dbReference>
<dbReference type="PANTHER" id="PTHR11472">
    <property type="entry name" value="DNA REPAIR DEAD HELICASE RAD3/XP-D SUBFAMILY MEMBER"/>
    <property type="match status" value="1"/>
</dbReference>
<dbReference type="GO" id="GO:0003678">
    <property type="term" value="F:DNA helicase activity"/>
    <property type="evidence" value="ECO:0007669"/>
    <property type="project" value="InterPro"/>
</dbReference>
<evidence type="ECO:0000256" key="4">
    <source>
        <dbReference type="SAM" id="Coils"/>
    </source>
</evidence>
<dbReference type="OrthoDB" id="267079at2759"/>
<keyword evidence="3" id="KW-0067">ATP-binding</keyword>
<keyword evidence="2" id="KW-0378">Hydrolase</keyword>
<feature type="domain" description="Helicase ATP-binding" evidence="6">
    <location>
        <begin position="1"/>
        <end position="399"/>
    </location>
</feature>
<feature type="coiled-coil region" evidence="4">
    <location>
        <begin position="61"/>
        <end position="114"/>
    </location>
</feature>
<dbReference type="GO" id="GO:0034085">
    <property type="term" value="P:establishment of sister chromatid cohesion"/>
    <property type="evidence" value="ECO:0007669"/>
    <property type="project" value="TreeGrafter"/>
</dbReference>
<dbReference type="InterPro" id="IPR014013">
    <property type="entry name" value="Helic_SF1/SF2_ATP-bd_DinG/Rad3"/>
</dbReference>
<dbReference type="InterPro" id="IPR045028">
    <property type="entry name" value="DinG/Rad3-like"/>
</dbReference>
<dbReference type="EMBL" id="CANHGI010000003">
    <property type="protein sequence ID" value="CAI5446543.1"/>
    <property type="molecule type" value="Genomic_DNA"/>
</dbReference>
<evidence type="ECO:0000256" key="5">
    <source>
        <dbReference type="SAM" id="MobiDB-lite"/>
    </source>
</evidence>
<dbReference type="FunFam" id="3.40.50.300:FF:003439">
    <property type="entry name" value="ATP-dependent DNA helicase CHL1"/>
    <property type="match status" value="1"/>
</dbReference>
<dbReference type="GO" id="GO:0005524">
    <property type="term" value="F:ATP binding"/>
    <property type="evidence" value="ECO:0007669"/>
    <property type="project" value="UniProtKB-KW"/>
</dbReference>
<sequence>MEEFSFPFEPYDIQLRLMREIRKCLEEKNIGIFESPTGTGKSLSVLCSTMTWLEDQEKTEKLATERKIEENNRKLKKLEDSDDWVEAHRKKMEINREQDDLLAKMQKIRKLSERIEKAKTGEIDAKSRKRKTKPELEEDLKDLLKVEEVDELAPDENYDSDSELPSTSQEENEPEAKCIKIYYASRTHSQLEQLIEELEKTRFRPRIVTCAARGTLCVNQDVQKLKLNHLINEKCMELRKNSGGGGEKKAKETEEKSRKSKKKCANSCQFYNAPQIEEIVNGILADKLRKTGEVTNYGARNQGCPYFATRKAIPTCQIILLPYQVLLHNSAREAWGIELKENVVILDEAHNVLNTIGSLYSAEISVKSLVVALKLIREYIETYKLRLKSKNLLYMRQLLNLTQSMLNFLNCPNNLDQVLKISEFAAKLNIAQINLFKLAAYIEKSDLCKKFHGFYQRQKKMEIIMSKKENDKPLTGIAKLMAGKKKGEEEEDKKEEEEVTVPTVPSPTFFDQKFHRFFE</sequence>
<feature type="region of interest" description="Disordered" evidence="5">
    <location>
        <begin position="151"/>
        <end position="173"/>
    </location>
</feature>
<dbReference type="SMART" id="SM00488">
    <property type="entry name" value="DEXDc2"/>
    <property type="match status" value="1"/>
</dbReference>
<evidence type="ECO:0000256" key="3">
    <source>
        <dbReference type="ARBA" id="ARBA00022840"/>
    </source>
</evidence>
<name>A0A9P1N1L3_9PELO</name>
<evidence type="ECO:0000313" key="7">
    <source>
        <dbReference type="EMBL" id="CAI5446543.1"/>
    </source>
</evidence>
<accession>A0A9P1N1L3</accession>